<dbReference type="InterPro" id="IPR035906">
    <property type="entry name" value="MetI-like_sf"/>
</dbReference>
<feature type="transmembrane region" description="Helical" evidence="7">
    <location>
        <begin position="116"/>
        <end position="139"/>
    </location>
</feature>
<keyword evidence="3" id="KW-1003">Cell membrane</keyword>
<keyword evidence="6 7" id="KW-0472">Membrane</keyword>
<dbReference type="GO" id="GO:0005886">
    <property type="term" value="C:plasma membrane"/>
    <property type="evidence" value="ECO:0007669"/>
    <property type="project" value="UniProtKB-SubCell"/>
</dbReference>
<keyword evidence="5 7" id="KW-1133">Transmembrane helix</keyword>
<geneLocation type="plasmid" evidence="10 11">
    <name>pSmeSM11c</name>
</geneLocation>
<dbReference type="PATRIC" id="fig|707241.3.peg.5222"/>
<accession>F7XFP5</accession>
<feature type="domain" description="ABC transmembrane type-1" evidence="9">
    <location>
        <begin position="114"/>
        <end position="328"/>
    </location>
</feature>
<dbReference type="EMBL" id="CP001831">
    <property type="protein sequence ID" value="AEH82365.1"/>
    <property type="molecule type" value="Genomic_DNA"/>
</dbReference>
<dbReference type="Proteomes" id="UP000009045">
    <property type="component" value="Plasmid pSmeSM11c"/>
</dbReference>
<evidence type="ECO:0000256" key="1">
    <source>
        <dbReference type="ARBA" id="ARBA00004651"/>
    </source>
</evidence>
<evidence type="ECO:0000256" key="2">
    <source>
        <dbReference type="ARBA" id="ARBA00022448"/>
    </source>
</evidence>
<dbReference type="KEGG" id="smx:SM11_pC1292"/>
<evidence type="ECO:0000256" key="6">
    <source>
        <dbReference type="ARBA" id="ARBA00023136"/>
    </source>
</evidence>
<keyword evidence="10" id="KW-0614">Plasmid</keyword>
<keyword evidence="4 7" id="KW-0812">Transmembrane</keyword>
<evidence type="ECO:0000259" key="9">
    <source>
        <dbReference type="PROSITE" id="PS50928"/>
    </source>
</evidence>
<sequence length="337" mass="37626">MRRPRRFNRRLPPSAHKGKPGAPYVASGPRKKQEAIMSLRFLDLARPSRQHWLGYLLLLPAVALVALIIVYPLFVSLDLSFQKIGMATLSAPRKPFTLENYHKLFASPDFWNSCWVTIKLVVVVSAACFAVGLGTALLVNNRFKGRTLARLFVALPWAVPEVIAVVIFAWIFDSSFGLMNWLFIKLGITSQMINWFSEPTAAFWVVAITMIWKGYPFVSIMTLAGLQSIPEDFYNAAKVDGANAFQRFWYITIPVLMPVLGVTSVLVVLWVFRDLSIIKVLTDGGPLKATQTLSIMTYDQAFGFFNMGYASAIGIVTLVLCVVASLLMLGRKSQAMY</sequence>
<dbReference type="PROSITE" id="PS50928">
    <property type="entry name" value="ABC_TM1"/>
    <property type="match status" value="1"/>
</dbReference>
<dbReference type="HOGENOM" id="CLU_016047_0_3_5"/>
<organism evidence="10 11">
    <name type="scientific">Sinorhizobium meliloti (strain SM11)</name>
    <dbReference type="NCBI Taxonomy" id="707241"/>
    <lineage>
        <taxon>Bacteria</taxon>
        <taxon>Pseudomonadati</taxon>
        <taxon>Pseudomonadota</taxon>
        <taxon>Alphaproteobacteria</taxon>
        <taxon>Hyphomicrobiales</taxon>
        <taxon>Rhizobiaceae</taxon>
        <taxon>Sinorhizobium/Ensifer group</taxon>
        <taxon>Sinorhizobium</taxon>
    </lineage>
</organism>
<feature type="transmembrane region" description="Helical" evidence="7">
    <location>
        <begin position="248"/>
        <end position="272"/>
    </location>
</feature>
<comment type="similarity">
    <text evidence="7">Belongs to the binding-protein-dependent transport system permease family.</text>
</comment>
<reference evidence="10 11" key="1">
    <citation type="journal article" date="2011" name="J. Biotechnol.">
        <title>The complete genome sequence of the dominant Sinorhizobium meliloti field isolate SM11 extends the S. meliloti pan-genome.</title>
        <authorList>
            <person name="Schneiker-Bekel S."/>
            <person name="Wibberg D."/>
            <person name="Bekel T."/>
            <person name="Blom J."/>
            <person name="Linke B."/>
            <person name="Neuweger H."/>
            <person name="Stiens M."/>
            <person name="Vorholter F.J."/>
            <person name="Weidner S."/>
            <person name="Goesmann A."/>
            <person name="Puhler A."/>
            <person name="Schluter A."/>
        </authorList>
    </citation>
    <scope>NUCLEOTIDE SEQUENCE [LARGE SCALE GENOMIC DNA]</scope>
    <source>
        <strain evidence="10 11">SM11</strain>
        <plasmid evidence="11">pSmeSM11c</plasmid>
    </source>
</reference>
<feature type="region of interest" description="Disordered" evidence="8">
    <location>
        <begin position="1"/>
        <end position="29"/>
    </location>
</feature>
<evidence type="ECO:0000313" key="10">
    <source>
        <dbReference type="EMBL" id="AEH82365.1"/>
    </source>
</evidence>
<proteinExistence type="inferred from homology"/>
<evidence type="ECO:0000256" key="7">
    <source>
        <dbReference type="RuleBase" id="RU363032"/>
    </source>
</evidence>
<feature type="transmembrane region" description="Helical" evidence="7">
    <location>
        <begin position="52"/>
        <end position="74"/>
    </location>
</feature>
<keyword evidence="2 7" id="KW-0813">Transport</keyword>
<evidence type="ECO:0000256" key="4">
    <source>
        <dbReference type="ARBA" id="ARBA00022692"/>
    </source>
</evidence>
<evidence type="ECO:0000256" key="3">
    <source>
        <dbReference type="ARBA" id="ARBA00022475"/>
    </source>
</evidence>
<dbReference type="Pfam" id="PF00528">
    <property type="entry name" value="BPD_transp_1"/>
    <property type="match status" value="1"/>
</dbReference>
<comment type="subcellular location">
    <subcellularLocation>
        <location evidence="1 7">Cell membrane</location>
        <topology evidence="1 7">Multi-pass membrane protein</topology>
    </subcellularLocation>
</comment>
<dbReference type="AlphaFoldDB" id="F7XFP5"/>
<dbReference type="PANTHER" id="PTHR43005:SF1">
    <property type="entry name" value="SPERMIDINE_PUTRESCINE TRANSPORT SYSTEM PERMEASE PROTEIN"/>
    <property type="match status" value="1"/>
</dbReference>
<evidence type="ECO:0000256" key="5">
    <source>
        <dbReference type="ARBA" id="ARBA00022989"/>
    </source>
</evidence>
<evidence type="ECO:0000313" key="11">
    <source>
        <dbReference type="Proteomes" id="UP000009045"/>
    </source>
</evidence>
<dbReference type="InterPro" id="IPR000515">
    <property type="entry name" value="MetI-like"/>
</dbReference>
<dbReference type="GO" id="GO:0055085">
    <property type="term" value="P:transmembrane transport"/>
    <property type="evidence" value="ECO:0007669"/>
    <property type="project" value="InterPro"/>
</dbReference>
<dbReference type="PANTHER" id="PTHR43005">
    <property type="entry name" value="BLR7065 PROTEIN"/>
    <property type="match status" value="1"/>
</dbReference>
<protein>
    <submittedName>
        <fullName evidence="10">ABC transporter, permease</fullName>
    </submittedName>
</protein>
<dbReference type="CDD" id="cd06261">
    <property type="entry name" value="TM_PBP2"/>
    <property type="match status" value="1"/>
</dbReference>
<feature type="transmembrane region" description="Helical" evidence="7">
    <location>
        <begin position="151"/>
        <end position="172"/>
    </location>
</feature>
<gene>
    <name evidence="10" type="ordered locus">SM11_pC1292</name>
</gene>
<dbReference type="Gene3D" id="1.10.3720.10">
    <property type="entry name" value="MetI-like"/>
    <property type="match status" value="1"/>
</dbReference>
<feature type="transmembrane region" description="Helical" evidence="7">
    <location>
        <begin position="307"/>
        <end position="329"/>
    </location>
</feature>
<name>F7XFP5_SINMM</name>
<evidence type="ECO:0000256" key="8">
    <source>
        <dbReference type="SAM" id="MobiDB-lite"/>
    </source>
</evidence>
<dbReference type="SUPFAM" id="SSF161098">
    <property type="entry name" value="MetI-like"/>
    <property type="match status" value="1"/>
</dbReference>